<reference evidence="5" key="1">
    <citation type="journal article" date="2014" name="Int. J. Syst. Evol. Microbiol.">
        <title>Complete genome of a new Firmicutes species belonging to the dominant human colonic microbiota ('Ruminococcus bicirculans') reveals two chromosomes and a selective capacity to utilize plant glucans.</title>
        <authorList>
            <consortium name="NISC Comparative Sequencing Program"/>
            <person name="Wegmann U."/>
            <person name="Louis P."/>
            <person name="Goesmann A."/>
            <person name="Henrissat B."/>
            <person name="Duncan S.H."/>
            <person name="Flint H.J."/>
        </authorList>
    </citation>
    <scope>NUCLEOTIDE SEQUENCE</scope>
    <source>
        <strain evidence="5">CECT 7703</strain>
    </source>
</reference>
<protein>
    <submittedName>
        <fullName evidence="5">Imelysin family protein</fullName>
    </submittedName>
</protein>
<dbReference type="Proteomes" id="UP001180081">
    <property type="component" value="Unassembled WGS sequence"/>
</dbReference>
<feature type="domain" description="Imelysin-like" evidence="4">
    <location>
        <begin position="39"/>
        <end position="363"/>
    </location>
</feature>
<keyword evidence="2 3" id="KW-0732">Signal</keyword>
<evidence type="ECO:0000259" key="4">
    <source>
        <dbReference type="Pfam" id="PF09375"/>
    </source>
</evidence>
<dbReference type="Gene3D" id="1.20.1420.20">
    <property type="entry name" value="M75 peptidase, HXXE motif"/>
    <property type="match status" value="1"/>
</dbReference>
<dbReference type="Pfam" id="PF09375">
    <property type="entry name" value="Peptidase_M75"/>
    <property type="match status" value="1"/>
</dbReference>
<evidence type="ECO:0000256" key="2">
    <source>
        <dbReference type="ARBA" id="ARBA00022729"/>
    </source>
</evidence>
<proteinExistence type="predicted"/>
<gene>
    <name evidence="5" type="ORF">QWZ03_02740</name>
</gene>
<organism evidence="5 6">
    <name type="scientific">Chitinimonas viridis</name>
    <dbReference type="NCBI Taxonomy" id="664880"/>
    <lineage>
        <taxon>Bacteria</taxon>
        <taxon>Pseudomonadati</taxon>
        <taxon>Pseudomonadota</taxon>
        <taxon>Betaproteobacteria</taxon>
        <taxon>Neisseriales</taxon>
        <taxon>Chitinibacteraceae</taxon>
        <taxon>Chitinimonas</taxon>
    </lineage>
</organism>
<sequence length="382" mass="40757">MSLFRPCLIAAALATSLFAQAAEPVTSASVANHYATLVHAGYEDSLAGAKQLQASIDAFLAAPSEEGLNKARQSWLAAREWYGQTEAFRFYGGPIDGDNGPEGQINAWPMDEAYVDYVKGKPKAGVVNNAKAKLSREALIGLNEKGGEENISTGWHAIEFLLWGQDLSKDGPGARPFTDFVDGKAPNADRRRAYLKIVSDLLVDDLASISREWAPNAANFRAKFVADPAAIQKMLTGIGTLSHGELAGERMEVALASKAQEDEHSCFADNTHRDVVTNAQGIQNVWEGSYKRADGTVLAGPSLRALVAAKDAKLADKTSADIAASVKLAGEIKAPFDQEIVGKNTAPGRQRVRAVIDALRKQAKGIVSAAKSLGIKNLNTNV</sequence>
<comment type="subcellular location">
    <subcellularLocation>
        <location evidence="1">Cell envelope</location>
    </subcellularLocation>
</comment>
<accession>A0ABT8B0D9</accession>
<dbReference type="InterPro" id="IPR018976">
    <property type="entry name" value="Imelysin-like"/>
</dbReference>
<comment type="caution">
    <text evidence="5">The sequence shown here is derived from an EMBL/GenBank/DDBJ whole genome shotgun (WGS) entry which is preliminary data.</text>
</comment>
<evidence type="ECO:0000313" key="6">
    <source>
        <dbReference type="Proteomes" id="UP001180081"/>
    </source>
</evidence>
<evidence type="ECO:0000256" key="1">
    <source>
        <dbReference type="ARBA" id="ARBA00004196"/>
    </source>
</evidence>
<evidence type="ECO:0000313" key="5">
    <source>
        <dbReference type="EMBL" id="MDN3575687.1"/>
    </source>
</evidence>
<keyword evidence="6" id="KW-1185">Reference proteome</keyword>
<feature type="signal peptide" evidence="3">
    <location>
        <begin position="1"/>
        <end position="21"/>
    </location>
</feature>
<feature type="chain" id="PRO_5046469963" evidence="3">
    <location>
        <begin position="22"/>
        <end position="382"/>
    </location>
</feature>
<dbReference type="InterPro" id="IPR038352">
    <property type="entry name" value="Imelysin_sf"/>
</dbReference>
<dbReference type="EMBL" id="JAUFPU010000002">
    <property type="protein sequence ID" value="MDN3575687.1"/>
    <property type="molecule type" value="Genomic_DNA"/>
</dbReference>
<reference evidence="5" key="2">
    <citation type="submission" date="2023-06" db="EMBL/GenBank/DDBJ databases">
        <authorList>
            <person name="Lucena T."/>
            <person name="Sun Q."/>
        </authorList>
    </citation>
    <scope>NUCLEOTIDE SEQUENCE</scope>
    <source>
        <strain evidence="5">CECT 7703</strain>
    </source>
</reference>
<dbReference type="RefSeq" id="WP_290331329.1">
    <property type="nucleotide sequence ID" value="NZ_JAUFPU010000002.1"/>
</dbReference>
<dbReference type="CDD" id="cd14657">
    <property type="entry name" value="Imelysin_IrpA-like"/>
    <property type="match status" value="1"/>
</dbReference>
<name>A0ABT8B0D9_9NEIS</name>
<evidence type="ECO:0000256" key="3">
    <source>
        <dbReference type="SAM" id="SignalP"/>
    </source>
</evidence>